<protein>
    <submittedName>
        <fullName evidence="2">Uncharacterized protein</fullName>
    </submittedName>
</protein>
<evidence type="ECO:0000256" key="1">
    <source>
        <dbReference type="SAM" id="SignalP"/>
    </source>
</evidence>
<evidence type="ECO:0000313" key="3">
    <source>
        <dbReference type="Proteomes" id="UP000256970"/>
    </source>
</evidence>
<dbReference type="EMBL" id="FNXT01000239">
    <property type="protein sequence ID" value="SZX62536.1"/>
    <property type="molecule type" value="Genomic_DNA"/>
</dbReference>
<accession>A0A383VDT0</accession>
<reference evidence="2 3" key="1">
    <citation type="submission" date="2016-10" db="EMBL/GenBank/DDBJ databases">
        <authorList>
            <person name="Cai Z."/>
        </authorList>
    </citation>
    <scope>NUCLEOTIDE SEQUENCE [LARGE SCALE GENOMIC DNA]</scope>
</reference>
<name>A0A383VDT0_TETOB</name>
<dbReference type="STRING" id="3088.A0A383VDT0"/>
<feature type="chain" id="PRO_5016929636" evidence="1">
    <location>
        <begin position="22"/>
        <end position="350"/>
    </location>
</feature>
<keyword evidence="3" id="KW-1185">Reference proteome</keyword>
<dbReference type="AlphaFoldDB" id="A0A383VDT0"/>
<gene>
    <name evidence="2" type="ORF">BQ4739_LOCUS3115</name>
</gene>
<organism evidence="2 3">
    <name type="scientific">Tetradesmus obliquus</name>
    <name type="common">Green alga</name>
    <name type="synonym">Acutodesmus obliquus</name>
    <dbReference type="NCBI Taxonomy" id="3088"/>
    <lineage>
        <taxon>Eukaryota</taxon>
        <taxon>Viridiplantae</taxon>
        <taxon>Chlorophyta</taxon>
        <taxon>core chlorophytes</taxon>
        <taxon>Chlorophyceae</taxon>
        <taxon>CS clade</taxon>
        <taxon>Sphaeropleales</taxon>
        <taxon>Scenedesmaceae</taxon>
        <taxon>Tetradesmus</taxon>
    </lineage>
</organism>
<keyword evidence="1" id="KW-0732">Signal</keyword>
<sequence>MLPCDALLLPLLLTAVELAHLQPSRSHAVVPQALSFIMTLFNPHREHAAAAAATGSSSSAAAAALADALAEPVLLAPAVMQYLREGTGGPAGGSQASRAAADKVAEMVAGNYMVLLVDVMQHIGAVLEAAIRLAACATAQMQAMQPTVRAAVVGFIQTVALSHTASQAQAAQPAAADLASWQPALLLSILKTAGKHLKDSTRPALAVLSEAMLVSALASVASGQSITCSRAIAPAGHDRDGSLQLLLAGRALHVAACALLQLHEGPAVPATAHLQQQQQQQQQEDAALVENAPRMLTVMVSCVADIGCLLPAAPGGSSAGGTPQHIADLQRLQHHVQQQVEASVAPVLAD</sequence>
<dbReference type="Proteomes" id="UP000256970">
    <property type="component" value="Unassembled WGS sequence"/>
</dbReference>
<evidence type="ECO:0000313" key="2">
    <source>
        <dbReference type="EMBL" id="SZX62536.1"/>
    </source>
</evidence>
<proteinExistence type="predicted"/>
<feature type="signal peptide" evidence="1">
    <location>
        <begin position="1"/>
        <end position="21"/>
    </location>
</feature>